<dbReference type="Proteomes" id="UP000290289">
    <property type="component" value="Chromosome 8"/>
</dbReference>
<evidence type="ECO:0000259" key="6">
    <source>
        <dbReference type="PROSITE" id="PS50072"/>
    </source>
</evidence>
<evidence type="ECO:0000256" key="3">
    <source>
        <dbReference type="ARBA" id="ARBA00023235"/>
    </source>
</evidence>
<feature type="region of interest" description="Disordered" evidence="5">
    <location>
        <begin position="101"/>
        <end position="121"/>
    </location>
</feature>
<reference evidence="7 8" key="1">
    <citation type="submission" date="2018-10" db="EMBL/GenBank/DDBJ databases">
        <title>A high-quality apple genome assembly.</title>
        <authorList>
            <person name="Hu J."/>
        </authorList>
    </citation>
    <scope>NUCLEOTIDE SEQUENCE [LARGE SCALE GENOMIC DNA]</scope>
    <source>
        <strain evidence="8">cv. HFTH1</strain>
        <tissue evidence="7">Young leaf</tissue>
    </source>
</reference>
<comment type="catalytic activity">
    <reaction evidence="4">
        <text>[protein]-peptidylproline (omega=180) = [protein]-peptidylproline (omega=0)</text>
        <dbReference type="Rhea" id="RHEA:16237"/>
        <dbReference type="Rhea" id="RHEA-COMP:10747"/>
        <dbReference type="Rhea" id="RHEA-COMP:10748"/>
        <dbReference type="ChEBI" id="CHEBI:83833"/>
        <dbReference type="ChEBI" id="CHEBI:83834"/>
        <dbReference type="EC" id="5.2.1.8"/>
    </reaction>
</comment>
<dbReference type="EC" id="5.2.1.8" evidence="4"/>
<organism evidence="7 8">
    <name type="scientific">Malus domestica</name>
    <name type="common">Apple</name>
    <name type="synonym">Pyrus malus</name>
    <dbReference type="NCBI Taxonomy" id="3750"/>
    <lineage>
        <taxon>Eukaryota</taxon>
        <taxon>Viridiplantae</taxon>
        <taxon>Streptophyta</taxon>
        <taxon>Embryophyta</taxon>
        <taxon>Tracheophyta</taxon>
        <taxon>Spermatophyta</taxon>
        <taxon>Magnoliopsida</taxon>
        <taxon>eudicotyledons</taxon>
        <taxon>Gunneridae</taxon>
        <taxon>Pentapetalae</taxon>
        <taxon>rosids</taxon>
        <taxon>fabids</taxon>
        <taxon>Rosales</taxon>
        <taxon>Rosaceae</taxon>
        <taxon>Amygdaloideae</taxon>
        <taxon>Maleae</taxon>
        <taxon>Malus</taxon>
    </lineage>
</organism>
<comment type="function">
    <text evidence="4">PPIases accelerate the folding of proteins. It catalyzes the cis-trans isomerization of proline imidic peptide bonds in oligopeptides.</text>
</comment>
<feature type="domain" description="PPIase cyclophilin-type" evidence="6">
    <location>
        <begin position="106"/>
        <end position="179"/>
    </location>
</feature>
<comment type="similarity">
    <text evidence="4">Belongs to the cyclophilin-type PPIase family.</text>
</comment>
<dbReference type="GO" id="GO:0071013">
    <property type="term" value="C:catalytic step 2 spliceosome"/>
    <property type="evidence" value="ECO:0007669"/>
    <property type="project" value="TreeGrafter"/>
</dbReference>
<feature type="compositionally biased region" description="Polar residues" evidence="5">
    <location>
        <begin position="1"/>
        <end position="14"/>
    </location>
</feature>
<evidence type="ECO:0000313" key="8">
    <source>
        <dbReference type="Proteomes" id="UP000290289"/>
    </source>
</evidence>
<dbReference type="PANTHER" id="PTHR45625:SF4">
    <property type="entry name" value="PEPTIDYLPROLYL ISOMERASE DOMAIN AND WD REPEAT-CONTAINING PROTEIN 1"/>
    <property type="match status" value="1"/>
</dbReference>
<accession>A0A498J757</accession>
<dbReference type="Gene3D" id="2.40.100.10">
    <property type="entry name" value="Cyclophilin-like"/>
    <property type="match status" value="1"/>
</dbReference>
<dbReference type="InterPro" id="IPR044666">
    <property type="entry name" value="Cyclophilin_A-like"/>
</dbReference>
<dbReference type="STRING" id="3750.A0A498J757"/>
<dbReference type="PANTHER" id="PTHR45625">
    <property type="entry name" value="PEPTIDYL-PROLYL CIS-TRANS ISOMERASE-RELATED"/>
    <property type="match status" value="1"/>
</dbReference>
<comment type="caution">
    <text evidence="7">The sequence shown here is derived from an EMBL/GenBank/DDBJ whole genome shotgun (WGS) entry which is preliminary data.</text>
</comment>
<dbReference type="InterPro" id="IPR029000">
    <property type="entry name" value="Cyclophilin-like_dom_sf"/>
</dbReference>
<evidence type="ECO:0000256" key="1">
    <source>
        <dbReference type="ARBA" id="ARBA00023110"/>
    </source>
</evidence>
<dbReference type="Pfam" id="PF00160">
    <property type="entry name" value="Pro_isomerase"/>
    <property type="match status" value="1"/>
</dbReference>
<keyword evidence="1 4" id="KW-0697">Rotamase</keyword>
<keyword evidence="3 4" id="KW-0413">Isomerase</keyword>
<gene>
    <name evidence="7" type="ORF">DVH24_020521</name>
</gene>
<dbReference type="EMBL" id="RDQH01000334">
    <property type="protein sequence ID" value="RXH91498.1"/>
    <property type="molecule type" value="Genomic_DNA"/>
</dbReference>
<dbReference type="SUPFAM" id="SSF50891">
    <property type="entry name" value="Cyclophilin-like"/>
    <property type="match status" value="1"/>
</dbReference>
<evidence type="ECO:0000256" key="2">
    <source>
        <dbReference type="ARBA" id="ARBA00023186"/>
    </source>
</evidence>
<protein>
    <recommendedName>
        <fullName evidence="4">Peptidyl-prolyl cis-trans isomerase</fullName>
        <shortName evidence="4">PPIase</shortName>
        <ecNumber evidence="4">5.2.1.8</ecNumber>
    </recommendedName>
</protein>
<keyword evidence="8" id="KW-1185">Reference proteome</keyword>
<evidence type="ECO:0000256" key="4">
    <source>
        <dbReference type="RuleBase" id="RU363019"/>
    </source>
</evidence>
<name>A0A498J757_MALDO</name>
<dbReference type="PRINTS" id="PR00153">
    <property type="entry name" value="CSAPPISMRASE"/>
</dbReference>
<sequence length="179" mass="19497">MSTQIPGESSSQKDVGNKKGGSPEATLETTIGIFTIEVNSPSSQTFPSIFFHFLRNQTNNSVHKVCIFDIICAFKSLKIVALLQTLAENLQELHQARSQRILRQRQGGDPTGAGKGGESIYGGKFEDEIKQELKHIGAGILSMANAGPKTNGSQFFFMLAPCPSLDGMLTFTQINFKEN</sequence>
<evidence type="ECO:0000256" key="5">
    <source>
        <dbReference type="SAM" id="MobiDB-lite"/>
    </source>
</evidence>
<dbReference type="PROSITE" id="PS50072">
    <property type="entry name" value="CSA_PPIASE_2"/>
    <property type="match status" value="1"/>
</dbReference>
<feature type="compositionally biased region" description="Gly residues" evidence="5">
    <location>
        <begin position="109"/>
        <end position="120"/>
    </location>
</feature>
<dbReference type="GO" id="GO:0003755">
    <property type="term" value="F:peptidyl-prolyl cis-trans isomerase activity"/>
    <property type="evidence" value="ECO:0007669"/>
    <property type="project" value="UniProtKB-UniRule"/>
</dbReference>
<proteinExistence type="inferred from homology"/>
<dbReference type="AlphaFoldDB" id="A0A498J757"/>
<dbReference type="InterPro" id="IPR002130">
    <property type="entry name" value="Cyclophilin-type_PPIase_dom"/>
</dbReference>
<feature type="region of interest" description="Disordered" evidence="5">
    <location>
        <begin position="1"/>
        <end position="24"/>
    </location>
</feature>
<evidence type="ECO:0000313" key="7">
    <source>
        <dbReference type="EMBL" id="RXH91498.1"/>
    </source>
</evidence>
<keyword evidence="2" id="KW-0143">Chaperone</keyword>